<dbReference type="Proteomes" id="UP000805193">
    <property type="component" value="Unassembled WGS sequence"/>
</dbReference>
<sequence length="292" mass="32577">MLQLQHQIVNTEDKASTDGRVIVALDLTKAFERLKHEAILRSLQTAQLKVGPHGSPETPTGSTGTSQGSVISAFLFNATMIELANKPQSIDEVHHSIYGDDVTLWTAGGRDGDIQDRLQEAIDAEQKTQGRLQTHMITLRVGETPVPEVAKIRVLGLHLYANGHNGKTVQCLEKTTHQITRLITRIASRHRGMKENTLLRLVYAFIISRITCVASFLPLKQVEKQKINSLIKRAHRQALGIPICVPNVKCEALGVHNTLEELIEAQRIAHLERLTKTATGRHLLNRLRISYR</sequence>
<gene>
    <name evidence="1" type="ORF">HPB47_010191</name>
</gene>
<organism evidence="1 2">
    <name type="scientific">Ixodes persulcatus</name>
    <name type="common">Taiga tick</name>
    <dbReference type="NCBI Taxonomy" id="34615"/>
    <lineage>
        <taxon>Eukaryota</taxon>
        <taxon>Metazoa</taxon>
        <taxon>Ecdysozoa</taxon>
        <taxon>Arthropoda</taxon>
        <taxon>Chelicerata</taxon>
        <taxon>Arachnida</taxon>
        <taxon>Acari</taxon>
        <taxon>Parasitiformes</taxon>
        <taxon>Ixodida</taxon>
        <taxon>Ixodoidea</taxon>
        <taxon>Ixodidae</taxon>
        <taxon>Ixodinae</taxon>
        <taxon>Ixodes</taxon>
    </lineage>
</organism>
<name>A0AC60NZS0_IXOPE</name>
<evidence type="ECO:0000313" key="1">
    <source>
        <dbReference type="EMBL" id="KAG0412673.1"/>
    </source>
</evidence>
<evidence type="ECO:0000313" key="2">
    <source>
        <dbReference type="Proteomes" id="UP000805193"/>
    </source>
</evidence>
<keyword evidence="2" id="KW-1185">Reference proteome</keyword>
<protein>
    <submittedName>
        <fullName evidence="1">Uncharacterized protein</fullName>
    </submittedName>
</protein>
<dbReference type="EMBL" id="JABSTQ010011331">
    <property type="protein sequence ID" value="KAG0412673.1"/>
    <property type="molecule type" value="Genomic_DNA"/>
</dbReference>
<reference evidence="1 2" key="1">
    <citation type="journal article" date="2020" name="Cell">
        <title>Large-Scale Comparative Analyses of Tick Genomes Elucidate Their Genetic Diversity and Vector Capacities.</title>
        <authorList>
            <consortium name="Tick Genome and Microbiome Consortium (TIGMIC)"/>
            <person name="Jia N."/>
            <person name="Wang J."/>
            <person name="Shi W."/>
            <person name="Du L."/>
            <person name="Sun Y."/>
            <person name="Zhan W."/>
            <person name="Jiang J.F."/>
            <person name="Wang Q."/>
            <person name="Zhang B."/>
            <person name="Ji P."/>
            <person name="Bell-Sakyi L."/>
            <person name="Cui X.M."/>
            <person name="Yuan T.T."/>
            <person name="Jiang B.G."/>
            <person name="Yang W.F."/>
            <person name="Lam T.T."/>
            <person name="Chang Q.C."/>
            <person name="Ding S.J."/>
            <person name="Wang X.J."/>
            <person name="Zhu J.G."/>
            <person name="Ruan X.D."/>
            <person name="Zhao L."/>
            <person name="Wei J.T."/>
            <person name="Ye R.Z."/>
            <person name="Que T.C."/>
            <person name="Du C.H."/>
            <person name="Zhou Y.H."/>
            <person name="Cheng J.X."/>
            <person name="Dai P.F."/>
            <person name="Guo W.B."/>
            <person name="Han X.H."/>
            <person name="Huang E.J."/>
            <person name="Li L.F."/>
            <person name="Wei W."/>
            <person name="Gao Y.C."/>
            <person name="Liu J.Z."/>
            <person name="Shao H.Z."/>
            <person name="Wang X."/>
            <person name="Wang C.C."/>
            <person name="Yang T.C."/>
            <person name="Huo Q.B."/>
            <person name="Li W."/>
            <person name="Chen H.Y."/>
            <person name="Chen S.E."/>
            <person name="Zhou L.G."/>
            <person name="Ni X.B."/>
            <person name="Tian J.H."/>
            <person name="Sheng Y."/>
            <person name="Liu T."/>
            <person name="Pan Y.S."/>
            <person name="Xia L.Y."/>
            <person name="Li J."/>
            <person name="Zhao F."/>
            <person name="Cao W.C."/>
        </authorList>
    </citation>
    <scope>NUCLEOTIDE SEQUENCE [LARGE SCALE GENOMIC DNA]</scope>
    <source>
        <strain evidence="1">Iper-2018</strain>
    </source>
</reference>
<proteinExistence type="predicted"/>
<accession>A0AC60NZS0</accession>
<comment type="caution">
    <text evidence="1">The sequence shown here is derived from an EMBL/GenBank/DDBJ whole genome shotgun (WGS) entry which is preliminary data.</text>
</comment>